<dbReference type="PROSITE" id="PS51384">
    <property type="entry name" value="FAD_FR"/>
    <property type="match status" value="1"/>
</dbReference>
<sequence>MSKANYRDFRATVSGMQRISPSFVRVTLADEGLRDFGDTCLDQRIKVVFPLEGADEGADPFATFPTGDTWYLAWRELPDAERNVFRTYTPAAVRRDAGELDIDVAVHGETGPGSVWALHVQPGDPVMVWGPDATVPGNEAVGVDWTPGAAERFLLAGDETAVPAIVNILRALPAGATGQAFLEVPESGDAREIEAPAGIEVVWLPRDEGQAPGERLTLEVPERLTVQAGSREPVHLEDSVTARGESVPPTNEVPSGESAPAGDLGQPDVTDDPEAVPWEVTRVTDAELTYAWFAAESSAVKALRRHLVRECGWDRRQVAFMGYWKQGVSQV</sequence>
<proteinExistence type="predicted"/>
<protein>
    <submittedName>
        <fullName evidence="3">Siderophore-interacting protein</fullName>
    </submittedName>
</protein>
<dbReference type="InterPro" id="IPR017938">
    <property type="entry name" value="Riboflavin_synthase-like_b-brl"/>
</dbReference>
<dbReference type="eggNOG" id="COG2375">
    <property type="taxonomic scope" value="Bacteria"/>
</dbReference>
<dbReference type="PANTHER" id="PTHR30157:SF0">
    <property type="entry name" value="NADPH-DEPENDENT FERRIC-CHELATE REDUCTASE"/>
    <property type="match status" value="1"/>
</dbReference>
<dbReference type="InterPro" id="IPR017927">
    <property type="entry name" value="FAD-bd_FR_type"/>
</dbReference>
<accession>C7NKQ4</accession>
<dbReference type="InterPro" id="IPR039261">
    <property type="entry name" value="FNR_nucleotide-bd"/>
</dbReference>
<dbReference type="InterPro" id="IPR013113">
    <property type="entry name" value="SIP_FAD-bd"/>
</dbReference>
<dbReference type="HOGENOM" id="CLU_040923_2_0_11"/>
<keyword evidence="4" id="KW-1185">Reference proteome</keyword>
<dbReference type="Gene3D" id="2.40.30.10">
    <property type="entry name" value="Translation factors"/>
    <property type="match status" value="1"/>
</dbReference>
<dbReference type="AlphaFoldDB" id="C7NKQ4"/>
<evidence type="ECO:0000259" key="2">
    <source>
        <dbReference type="PROSITE" id="PS51384"/>
    </source>
</evidence>
<dbReference type="PANTHER" id="PTHR30157">
    <property type="entry name" value="FERRIC REDUCTASE, NADPH-DEPENDENT"/>
    <property type="match status" value="1"/>
</dbReference>
<dbReference type="Proteomes" id="UP000006666">
    <property type="component" value="Chromosome"/>
</dbReference>
<name>C7NKQ4_KYTSD</name>
<dbReference type="Pfam" id="PF08021">
    <property type="entry name" value="FAD_binding_9"/>
    <property type="match status" value="1"/>
</dbReference>
<gene>
    <name evidence="3" type="ordered locus">Ksed_04680</name>
</gene>
<dbReference type="EMBL" id="CP001686">
    <property type="protein sequence ID" value="ACV05540.1"/>
    <property type="molecule type" value="Genomic_DNA"/>
</dbReference>
<dbReference type="GO" id="GO:0016491">
    <property type="term" value="F:oxidoreductase activity"/>
    <property type="evidence" value="ECO:0007669"/>
    <property type="project" value="InterPro"/>
</dbReference>
<dbReference type="KEGG" id="kse:Ksed_04680"/>
<dbReference type="CDD" id="cd06193">
    <property type="entry name" value="siderophore_interacting"/>
    <property type="match status" value="1"/>
</dbReference>
<reference evidence="3 4" key="1">
    <citation type="journal article" date="2009" name="Stand. Genomic Sci.">
        <title>Complete genome sequence of Kytococcus sedentarius type strain (541).</title>
        <authorList>
            <person name="Sims D."/>
            <person name="Brettin T."/>
            <person name="Detter J.C."/>
            <person name="Han C."/>
            <person name="Lapidus A."/>
            <person name="Copeland A."/>
            <person name="Glavina Del Rio T."/>
            <person name="Nolan M."/>
            <person name="Chen F."/>
            <person name="Lucas S."/>
            <person name="Tice H."/>
            <person name="Cheng J.F."/>
            <person name="Bruce D."/>
            <person name="Goodwin L."/>
            <person name="Pitluck S."/>
            <person name="Ovchinnikova G."/>
            <person name="Pati A."/>
            <person name="Ivanova N."/>
            <person name="Mavrommatis K."/>
            <person name="Chen A."/>
            <person name="Palaniappan K."/>
            <person name="D'haeseleer P."/>
            <person name="Chain P."/>
            <person name="Bristow J."/>
            <person name="Eisen J.A."/>
            <person name="Markowitz V."/>
            <person name="Hugenholtz P."/>
            <person name="Schneider S."/>
            <person name="Goker M."/>
            <person name="Pukall R."/>
            <person name="Kyrpides N.C."/>
            <person name="Klenk H.P."/>
        </authorList>
    </citation>
    <scope>NUCLEOTIDE SEQUENCE [LARGE SCALE GENOMIC DNA]</scope>
    <source>
        <strain evidence="4">ATCC 14392 / DSM 20547 / JCM 11482 / CCUG 33030 / NBRC 15357 / NCTC 11040 / CCM 314 / 541</strain>
    </source>
</reference>
<dbReference type="Gene3D" id="3.40.50.80">
    <property type="entry name" value="Nucleotide-binding domain of ferredoxin-NADP reductase (FNR) module"/>
    <property type="match status" value="1"/>
</dbReference>
<dbReference type="SUPFAM" id="SSF63380">
    <property type="entry name" value="Riboflavin synthase domain-like"/>
    <property type="match status" value="1"/>
</dbReference>
<dbReference type="Pfam" id="PF04954">
    <property type="entry name" value="SIP"/>
    <property type="match status" value="1"/>
</dbReference>
<evidence type="ECO:0000256" key="1">
    <source>
        <dbReference type="SAM" id="MobiDB-lite"/>
    </source>
</evidence>
<dbReference type="STRING" id="478801.Ksed_04680"/>
<dbReference type="InterPro" id="IPR007037">
    <property type="entry name" value="SIP_rossman_dom"/>
</dbReference>
<dbReference type="InterPro" id="IPR039374">
    <property type="entry name" value="SIP_fam"/>
</dbReference>
<feature type="domain" description="FAD-binding FR-type" evidence="2">
    <location>
        <begin position="6"/>
        <end position="138"/>
    </location>
</feature>
<feature type="region of interest" description="Disordered" evidence="1">
    <location>
        <begin position="228"/>
        <end position="273"/>
    </location>
</feature>
<dbReference type="RefSeq" id="WP_012801958.1">
    <property type="nucleotide sequence ID" value="NC_013169.1"/>
</dbReference>
<organism evidence="3 4">
    <name type="scientific">Kytococcus sedentarius (strain ATCC 14392 / DSM 20547 / JCM 11482 / CCUG 33030 / NBRC 15357 / NCTC 11040 / CCM 314 / 541)</name>
    <name type="common">Micrococcus sedentarius</name>
    <dbReference type="NCBI Taxonomy" id="478801"/>
    <lineage>
        <taxon>Bacteria</taxon>
        <taxon>Bacillati</taxon>
        <taxon>Actinomycetota</taxon>
        <taxon>Actinomycetes</taxon>
        <taxon>Micrococcales</taxon>
        <taxon>Kytococcaceae</taxon>
        <taxon>Kytococcus</taxon>
    </lineage>
</organism>
<evidence type="ECO:0000313" key="3">
    <source>
        <dbReference type="EMBL" id="ACV05540.1"/>
    </source>
</evidence>
<evidence type="ECO:0000313" key="4">
    <source>
        <dbReference type="Proteomes" id="UP000006666"/>
    </source>
</evidence>